<dbReference type="AlphaFoldDB" id="D7KLI8"/>
<keyword evidence="3" id="KW-1015">Disulfide bond</keyword>
<name>D7KLI8_ARALL</name>
<evidence type="ECO:0000313" key="6">
    <source>
        <dbReference type="Proteomes" id="UP000008694"/>
    </source>
</evidence>
<keyword evidence="6" id="KW-1185">Reference proteome</keyword>
<reference evidence="6" key="1">
    <citation type="journal article" date="2011" name="Nat. Genet.">
        <title>The Arabidopsis lyrata genome sequence and the basis of rapid genome size change.</title>
        <authorList>
            <person name="Hu T.T."/>
            <person name="Pattyn P."/>
            <person name="Bakker E.G."/>
            <person name="Cao J."/>
            <person name="Cheng J.-F."/>
            <person name="Clark R.M."/>
            <person name="Fahlgren N."/>
            <person name="Fawcett J.A."/>
            <person name="Grimwood J."/>
            <person name="Gundlach H."/>
            <person name="Haberer G."/>
            <person name="Hollister J.D."/>
            <person name="Ossowski S."/>
            <person name="Ottilar R.P."/>
            <person name="Salamov A.A."/>
            <person name="Schneeberger K."/>
            <person name="Spannagl M."/>
            <person name="Wang X."/>
            <person name="Yang L."/>
            <person name="Nasrallah M.E."/>
            <person name="Bergelson J."/>
            <person name="Carrington J.C."/>
            <person name="Gaut B.S."/>
            <person name="Schmutz J."/>
            <person name="Mayer K.F.X."/>
            <person name="Van de Peer Y."/>
            <person name="Grigoriev I.V."/>
            <person name="Nordborg M."/>
            <person name="Weigel D."/>
            <person name="Guo Y.-L."/>
        </authorList>
    </citation>
    <scope>NUCLEOTIDE SEQUENCE [LARGE SCALE GENOMIC DNA]</scope>
    <source>
        <strain evidence="6">cv. MN47</strain>
    </source>
</reference>
<keyword evidence="2" id="KW-0732">Signal</keyword>
<evidence type="ECO:0000259" key="4">
    <source>
        <dbReference type="Pfam" id="PF18209"/>
    </source>
</evidence>
<protein>
    <recommendedName>
        <fullName evidence="4">Embryo surrounding factor 1 brassicaceae domain-containing protein</fullName>
    </recommendedName>
</protein>
<dbReference type="Pfam" id="PF18209">
    <property type="entry name" value="ESF1"/>
    <property type="match status" value="1"/>
</dbReference>
<dbReference type="EMBL" id="GL348713">
    <property type="protein sequence ID" value="EFH66094.1"/>
    <property type="molecule type" value="Genomic_DNA"/>
</dbReference>
<evidence type="ECO:0000313" key="5">
    <source>
        <dbReference type="EMBL" id="EFH66094.1"/>
    </source>
</evidence>
<comment type="similarity">
    <text evidence="1">Belongs to the MEG family.</text>
</comment>
<dbReference type="GO" id="GO:0010098">
    <property type="term" value="P:suspensor development"/>
    <property type="evidence" value="ECO:0007669"/>
    <property type="project" value="InterPro"/>
</dbReference>
<evidence type="ECO:0000256" key="3">
    <source>
        <dbReference type="ARBA" id="ARBA00023157"/>
    </source>
</evidence>
<proteinExistence type="inferred from homology"/>
<organism evidence="6">
    <name type="scientific">Arabidopsis lyrata subsp. lyrata</name>
    <name type="common">Lyre-leaved rock-cress</name>
    <dbReference type="NCBI Taxonomy" id="81972"/>
    <lineage>
        <taxon>Eukaryota</taxon>
        <taxon>Viridiplantae</taxon>
        <taxon>Streptophyta</taxon>
        <taxon>Embryophyta</taxon>
        <taxon>Tracheophyta</taxon>
        <taxon>Spermatophyta</taxon>
        <taxon>Magnoliopsida</taxon>
        <taxon>eudicotyledons</taxon>
        <taxon>Gunneridae</taxon>
        <taxon>Pentapetalae</taxon>
        <taxon>rosids</taxon>
        <taxon>malvids</taxon>
        <taxon>Brassicales</taxon>
        <taxon>Brassicaceae</taxon>
        <taxon>Camelineae</taxon>
        <taxon>Arabidopsis</taxon>
    </lineage>
</organism>
<dbReference type="STRING" id="81972.D7KLI8"/>
<dbReference type="HOGENOM" id="CLU_2725613_0_0_1"/>
<gene>
    <name evidence="5" type="ORF">ARALYDRAFT_888365</name>
</gene>
<evidence type="ECO:0000256" key="1">
    <source>
        <dbReference type="ARBA" id="ARBA00010149"/>
    </source>
</evidence>
<dbReference type="Proteomes" id="UP000008694">
    <property type="component" value="Unassembled WGS sequence"/>
</dbReference>
<feature type="domain" description="Embryo surrounding factor 1 brassicaceae" evidence="4">
    <location>
        <begin position="21"/>
        <end position="68"/>
    </location>
</feature>
<evidence type="ECO:0000256" key="2">
    <source>
        <dbReference type="ARBA" id="ARBA00022729"/>
    </source>
</evidence>
<sequence>MTCCFKYVGMQVDVRDIENSSKFYIPPCGPAQCGKLFYKWSCWCCMRNPKLCTKYQKDCDSDPRCPRISLEN</sequence>
<dbReference type="InterPro" id="IPR041608">
    <property type="entry name" value="ESF1_brassicaceae"/>
</dbReference>
<accession>D7KLI8</accession>
<dbReference type="Gramene" id="scaffold_101159.1">
    <property type="protein sequence ID" value="scaffold_101159.1"/>
    <property type="gene ID" value="scaffold_101159.1"/>
</dbReference>